<dbReference type="AlphaFoldDB" id="A0A9X1ZZS6"/>
<dbReference type="PANTHER" id="PTHR32305:SF15">
    <property type="entry name" value="PROTEIN RHSA-RELATED"/>
    <property type="match status" value="1"/>
</dbReference>
<evidence type="ECO:0000313" key="1">
    <source>
        <dbReference type="EMBL" id="MCL6219431.1"/>
    </source>
</evidence>
<dbReference type="EMBL" id="JAKHSK010000020">
    <property type="protein sequence ID" value="MCL6219431.1"/>
    <property type="molecule type" value="Genomic_DNA"/>
</dbReference>
<gene>
    <name evidence="1" type="ORF">L1967_14130</name>
</gene>
<dbReference type="NCBIfam" id="TIGR03696">
    <property type="entry name" value="Rhs_assc_core"/>
    <property type="match status" value="1"/>
</dbReference>
<sequence>MPMPGRNNDANQSEYRYKYQGQEKDAETGMEAFELRLWDARIGRWLTTDPAGQYSSPYLGMGNNPISRVDPDGGFDEYDANGNKISNLGGDEVDFFHQSNGDTRIVVRETGASTLITGGESIIRGYVQRNSDTNFKHLFREWKQGNGPENSIMYGSSHPINEDVAMTYQVYRATDKFYKNDEENTLFTGSFGVFGPFRTSYYDTEHFIGKANTSIYNLGDHRLVLLHDSKTISSWTWNIFDGSEVNIPRVNGVGGPKSTTNQTYIFLLTKEQLKHNHYIYDTRFDSDW</sequence>
<dbReference type="Proteomes" id="UP001139521">
    <property type="component" value="Unassembled WGS sequence"/>
</dbReference>
<dbReference type="Gene3D" id="2.180.10.10">
    <property type="entry name" value="RHS repeat-associated core"/>
    <property type="match status" value="1"/>
</dbReference>
<accession>A0A9X1ZZS6</accession>
<keyword evidence="2" id="KW-1185">Reference proteome</keyword>
<dbReference type="PANTHER" id="PTHR32305">
    <property type="match status" value="1"/>
</dbReference>
<dbReference type="InterPro" id="IPR050708">
    <property type="entry name" value="T6SS_VgrG/RHS"/>
</dbReference>
<protein>
    <recommendedName>
        <fullName evidence="3">RHS repeat-associated core domain-containing protein</fullName>
    </recommendedName>
</protein>
<name>A0A9X1ZZS6_9FLAO</name>
<organism evidence="1 2">
    <name type="scientific">Zunongwangia pacifica</name>
    <dbReference type="NCBI Taxonomy" id="2911062"/>
    <lineage>
        <taxon>Bacteria</taxon>
        <taxon>Pseudomonadati</taxon>
        <taxon>Bacteroidota</taxon>
        <taxon>Flavobacteriia</taxon>
        <taxon>Flavobacteriales</taxon>
        <taxon>Flavobacteriaceae</taxon>
        <taxon>Zunongwangia</taxon>
    </lineage>
</organism>
<dbReference type="RefSeq" id="WP_249602151.1">
    <property type="nucleotide sequence ID" value="NZ_JAKHSK010000020.1"/>
</dbReference>
<evidence type="ECO:0008006" key="3">
    <source>
        <dbReference type="Google" id="ProtNLM"/>
    </source>
</evidence>
<reference evidence="1" key="1">
    <citation type="submission" date="2022-01" db="EMBL/GenBank/DDBJ databases">
        <title>Genome sequencing of Zunongwangia sp. M21534 genome.</title>
        <authorList>
            <person name="Chen Y."/>
            <person name="Dong C."/>
            <person name="Shao Z."/>
        </authorList>
    </citation>
    <scope>NUCLEOTIDE SEQUENCE</scope>
    <source>
        <strain evidence="1">MCCC M21534</strain>
    </source>
</reference>
<comment type="caution">
    <text evidence="1">The sequence shown here is derived from an EMBL/GenBank/DDBJ whole genome shotgun (WGS) entry which is preliminary data.</text>
</comment>
<proteinExistence type="predicted"/>
<dbReference type="InterPro" id="IPR022385">
    <property type="entry name" value="Rhs_assc_core"/>
</dbReference>
<evidence type="ECO:0000313" key="2">
    <source>
        <dbReference type="Proteomes" id="UP001139521"/>
    </source>
</evidence>